<evidence type="ECO:0000256" key="1">
    <source>
        <dbReference type="ARBA" id="ARBA00023002"/>
    </source>
</evidence>
<protein>
    <recommendedName>
        <fullName evidence="5">Gfo/Idh/MocA-like oxidoreductase N-terminal domain-containing protein</fullName>
    </recommendedName>
</protein>
<dbReference type="GO" id="GO:0016491">
    <property type="term" value="F:oxidoreductase activity"/>
    <property type="evidence" value="ECO:0007669"/>
    <property type="project" value="UniProtKB-KW"/>
</dbReference>
<dbReference type="PANTHER" id="PTHR43818:SF11">
    <property type="entry name" value="BCDNA.GH03377"/>
    <property type="match status" value="1"/>
</dbReference>
<dbReference type="PANTHER" id="PTHR43818">
    <property type="entry name" value="BCDNA.GH03377"/>
    <property type="match status" value="1"/>
</dbReference>
<accession>A0A381X382</accession>
<reference evidence="4" key="1">
    <citation type="submission" date="2018-05" db="EMBL/GenBank/DDBJ databases">
        <authorList>
            <person name="Lanie J.A."/>
            <person name="Ng W.-L."/>
            <person name="Kazmierczak K.M."/>
            <person name="Andrzejewski T.M."/>
            <person name="Davidsen T.M."/>
            <person name="Wayne K.J."/>
            <person name="Tettelin H."/>
            <person name="Glass J.I."/>
            <person name="Rusch D."/>
            <person name="Podicherti R."/>
            <person name="Tsui H.-C.T."/>
            <person name="Winkler M.E."/>
        </authorList>
    </citation>
    <scope>NUCLEOTIDE SEQUENCE</scope>
</reference>
<dbReference type="EMBL" id="UINC01013732">
    <property type="protein sequence ID" value="SVA59120.1"/>
    <property type="molecule type" value="Genomic_DNA"/>
</dbReference>
<dbReference type="SUPFAM" id="SSF55347">
    <property type="entry name" value="Glyceraldehyde-3-phosphate dehydrogenase-like, C-terminal domain"/>
    <property type="match status" value="1"/>
</dbReference>
<feature type="domain" description="Gal80p-like C-terminal" evidence="3">
    <location>
        <begin position="134"/>
        <end position="270"/>
    </location>
</feature>
<dbReference type="SUPFAM" id="SSF51735">
    <property type="entry name" value="NAD(P)-binding Rossmann-fold domains"/>
    <property type="match status" value="1"/>
</dbReference>
<evidence type="ECO:0000259" key="3">
    <source>
        <dbReference type="Pfam" id="PF22685"/>
    </source>
</evidence>
<evidence type="ECO:0000259" key="2">
    <source>
        <dbReference type="Pfam" id="PF01408"/>
    </source>
</evidence>
<dbReference type="InterPro" id="IPR036291">
    <property type="entry name" value="NAD(P)-bd_dom_sf"/>
</dbReference>
<organism evidence="4">
    <name type="scientific">marine metagenome</name>
    <dbReference type="NCBI Taxonomy" id="408172"/>
    <lineage>
        <taxon>unclassified sequences</taxon>
        <taxon>metagenomes</taxon>
        <taxon>ecological metagenomes</taxon>
    </lineage>
</organism>
<dbReference type="AlphaFoldDB" id="A0A381X382"/>
<name>A0A381X382_9ZZZZ</name>
<dbReference type="GO" id="GO:0000166">
    <property type="term" value="F:nucleotide binding"/>
    <property type="evidence" value="ECO:0007669"/>
    <property type="project" value="InterPro"/>
</dbReference>
<dbReference type="Pfam" id="PF22685">
    <property type="entry name" value="Gal80p_C-like"/>
    <property type="match status" value="1"/>
</dbReference>
<dbReference type="Gene3D" id="3.30.360.10">
    <property type="entry name" value="Dihydrodipicolinate Reductase, domain 2"/>
    <property type="match status" value="1"/>
</dbReference>
<evidence type="ECO:0008006" key="5">
    <source>
        <dbReference type="Google" id="ProtNLM"/>
    </source>
</evidence>
<dbReference type="InterPro" id="IPR055080">
    <property type="entry name" value="Gal80p-like_C"/>
</dbReference>
<feature type="domain" description="Gfo/Idh/MocA-like oxidoreductase N-terminal" evidence="2">
    <location>
        <begin position="5"/>
        <end position="127"/>
    </location>
</feature>
<dbReference type="Pfam" id="PF01408">
    <property type="entry name" value="GFO_IDH_MocA"/>
    <property type="match status" value="1"/>
</dbReference>
<gene>
    <name evidence="4" type="ORF">METZ01_LOCUS111974</name>
</gene>
<keyword evidence="1" id="KW-0560">Oxidoreductase</keyword>
<evidence type="ECO:0000313" key="4">
    <source>
        <dbReference type="EMBL" id="SVA59120.1"/>
    </source>
</evidence>
<sequence>MADKIRLGIIGANIHRGWAPRAHLPAIVASPEFELTGVCTTRMESAEECQQKYGARLAFDDYHKMLAHPDIDAIAISLRVPSHYEPTMAAINAGKHVYVEWPLGRTTAEAQEMASAAQAKGVRNMVGLQARAAPSILYAKELVESGYVGDVMSCNVSRIDGGTFERTSDRTWQKDVELGANTLTISCGHTIDALRFVVGDFSNVSTVVSSQAQQWHETDTDQWVDVTSPDNILVSGRLAGGGVASVHVASNPSVGSGYRMEIYGRKGVLVASSGESPNQDGVKLQGAQGSDKLEAIEIPSRLTNVLEGMPRGAPYNVGQMYYQFGQSILSGDPCQPDFATAVELHHFIDSIQAASDQGREMAVSGR</sequence>
<dbReference type="Gene3D" id="3.40.50.720">
    <property type="entry name" value="NAD(P)-binding Rossmann-like Domain"/>
    <property type="match status" value="1"/>
</dbReference>
<proteinExistence type="predicted"/>
<dbReference type="InterPro" id="IPR000683">
    <property type="entry name" value="Gfo/Idh/MocA-like_OxRdtase_N"/>
</dbReference>
<dbReference type="InterPro" id="IPR050463">
    <property type="entry name" value="Gfo/Idh/MocA_oxidrdct_glycsds"/>
</dbReference>